<dbReference type="AlphaFoldDB" id="A0AAV4E194"/>
<gene>
    <name evidence="1" type="ORF">PoB_007660500</name>
</gene>
<keyword evidence="2" id="KW-1185">Reference proteome</keyword>
<sequence>MFPKTYQRWHQCALHEPLAGNLLIGKFIMFRLDVPVASEVFAVIGQIWHHLRRKERGTREGQVHTGYEIGSATVYARFPGSEKDTSLFSQILDYKIVKKVETEICATYIMRMRNFNL</sequence>
<dbReference type="EMBL" id="BLXT01008583">
    <property type="protein sequence ID" value="GFO50100.1"/>
    <property type="molecule type" value="Genomic_DNA"/>
</dbReference>
<reference evidence="1 2" key="1">
    <citation type="journal article" date="2021" name="Elife">
        <title>Chloroplast acquisition without the gene transfer in kleptoplastic sea slugs, Plakobranchus ocellatus.</title>
        <authorList>
            <person name="Maeda T."/>
            <person name="Takahashi S."/>
            <person name="Yoshida T."/>
            <person name="Shimamura S."/>
            <person name="Takaki Y."/>
            <person name="Nagai Y."/>
            <person name="Toyoda A."/>
            <person name="Suzuki Y."/>
            <person name="Arimoto A."/>
            <person name="Ishii H."/>
            <person name="Satoh N."/>
            <person name="Nishiyama T."/>
            <person name="Hasebe M."/>
            <person name="Maruyama T."/>
            <person name="Minagawa J."/>
            <person name="Obokata J."/>
            <person name="Shigenobu S."/>
        </authorList>
    </citation>
    <scope>NUCLEOTIDE SEQUENCE [LARGE SCALE GENOMIC DNA]</scope>
</reference>
<evidence type="ECO:0000313" key="1">
    <source>
        <dbReference type="EMBL" id="GFO50100.1"/>
    </source>
</evidence>
<protein>
    <submittedName>
        <fullName evidence="1">Kyphoscoliosis peptidase</fullName>
    </submittedName>
</protein>
<dbReference type="Proteomes" id="UP000735302">
    <property type="component" value="Unassembled WGS sequence"/>
</dbReference>
<evidence type="ECO:0000313" key="2">
    <source>
        <dbReference type="Proteomes" id="UP000735302"/>
    </source>
</evidence>
<organism evidence="1 2">
    <name type="scientific">Plakobranchus ocellatus</name>
    <dbReference type="NCBI Taxonomy" id="259542"/>
    <lineage>
        <taxon>Eukaryota</taxon>
        <taxon>Metazoa</taxon>
        <taxon>Spiralia</taxon>
        <taxon>Lophotrochozoa</taxon>
        <taxon>Mollusca</taxon>
        <taxon>Gastropoda</taxon>
        <taxon>Heterobranchia</taxon>
        <taxon>Euthyneura</taxon>
        <taxon>Panpulmonata</taxon>
        <taxon>Sacoglossa</taxon>
        <taxon>Placobranchoidea</taxon>
        <taxon>Plakobranchidae</taxon>
        <taxon>Plakobranchus</taxon>
    </lineage>
</organism>
<comment type="caution">
    <text evidence="1">The sequence shown here is derived from an EMBL/GenBank/DDBJ whole genome shotgun (WGS) entry which is preliminary data.</text>
</comment>
<accession>A0AAV4E194</accession>
<name>A0AAV4E194_9GAST</name>
<proteinExistence type="predicted"/>